<dbReference type="EMBL" id="JACNJZ010000059">
    <property type="protein sequence ID" value="MBC8316879.1"/>
    <property type="molecule type" value="Genomic_DNA"/>
</dbReference>
<evidence type="ECO:0000256" key="1">
    <source>
        <dbReference type="SAM" id="MobiDB-lite"/>
    </source>
</evidence>
<protein>
    <submittedName>
        <fullName evidence="2">Uncharacterized protein</fullName>
    </submittedName>
</protein>
<feature type="region of interest" description="Disordered" evidence="1">
    <location>
        <begin position="49"/>
        <end position="68"/>
    </location>
</feature>
<reference evidence="2 3" key="1">
    <citation type="submission" date="2020-08" db="EMBL/GenBank/DDBJ databases">
        <title>Bridging the membrane lipid divide: bacteria of the FCB group superphylum have the potential to synthesize archaeal ether lipids.</title>
        <authorList>
            <person name="Villanueva L."/>
            <person name="Von Meijenfeldt F.A.B."/>
            <person name="Westbye A.B."/>
            <person name="Yadav S."/>
            <person name="Hopmans E.C."/>
            <person name="Dutilh B.E."/>
            <person name="Sinninghe Damste J.S."/>
        </authorList>
    </citation>
    <scope>NUCLEOTIDE SEQUENCE [LARGE SCALE GENOMIC DNA]</scope>
    <source>
        <strain evidence="2">NIOZ-UU47</strain>
    </source>
</reference>
<gene>
    <name evidence="2" type="ORF">H8E41_03170</name>
</gene>
<evidence type="ECO:0000313" key="2">
    <source>
        <dbReference type="EMBL" id="MBC8316879.1"/>
    </source>
</evidence>
<organism evidence="2 3">
    <name type="scientific">Candidatus Desulfobia pelagia</name>
    <dbReference type="NCBI Taxonomy" id="2841692"/>
    <lineage>
        <taxon>Bacteria</taxon>
        <taxon>Pseudomonadati</taxon>
        <taxon>Thermodesulfobacteriota</taxon>
        <taxon>Desulfobulbia</taxon>
        <taxon>Desulfobulbales</taxon>
        <taxon>Desulfobulbaceae</taxon>
        <taxon>Candidatus Desulfobia</taxon>
    </lineage>
</organism>
<dbReference type="AlphaFoldDB" id="A0A8J6TBD3"/>
<feature type="compositionally biased region" description="Basic and acidic residues" evidence="1">
    <location>
        <begin position="56"/>
        <end position="68"/>
    </location>
</feature>
<name>A0A8J6TBD3_9BACT</name>
<comment type="caution">
    <text evidence="2">The sequence shown here is derived from an EMBL/GenBank/DDBJ whole genome shotgun (WGS) entry which is preliminary data.</text>
</comment>
<evidence type="ECO:0000313" key="3">
    <source>
        <dbReference type="Proteomes" id="UP000614424"/>
    </source>
</evidence>
<sequence>MGDDRKEKKKCCQKYEKKGKHCKSCPELQQCILPFDDYKDVKKKEKELAKKKKKREKELRKKEKQKEK</sequence>
<accession>A0A8J6TBD3</accession>
<proteinExistence type="predicted"/>
<dbReference type="Proteomes" id="UP000614424">
    <property type="component" value="Unassembled WGS sequence"/>
</dbReference>